<dbReference type="AlphaFoldDB" id="A0ABD3WPI8"/>
<protein>
    <submittedName>
        <fullName evidence="1">Uncharacterized protein</fullName>
    </submittedName>
</protein>
<gene>
    <name evidence="1" type="ORF">ACJMK2_033802</name>
</gene>
<proteinExistence type="predicted"/>
<feature type="non-terminal residue" evidence="1">
    <location>
        <position position="53"/>
    </location>
</feature>
<dbReference type="EMBL" id="JBJQND010000005">
    <property type="protein sequence ID" value="KAL3875897.1"/>
    <property type="molecule type" value="Genomic_DNA"/>
</dbReference>
<organism evidence="1 2">
    <name type="scientific">Sinanodonta woodiana</name>
    <name type="common">Chinese pond mussel</name>
    <name type="synonym">Anodonta woodiana</name>
    <dbReference type="NCBI Taxonomy" id="1069815"/>
    <lineage>
        <taxon>Eukaryota</taxon>
        <taxon>Metazoa</taxon>
        <taxon>Spiralia</taxon>
        <taxon>Lophotrochozoa</taxon>
        <taxon>Mollusca</taxon>
        <taxon>Bivalvia</taxon>
        <taxon>Autobranchia</taxon>
        <taxon>Heteroconchia</taxon>
        <taxon>Palaeoheterodonta</taxon>
        <taxon>Unionida</taxon>
        <taxon>Unionoidea</taxon>
        <taxon>Unionidae</taxon>
        <taxon>Unioninae</taxon>
        <taxon>Sinanodonta</taxon>
    </lineage>
</organism>
<reference evidence="1 2" key="1">
    <citation type="submission" date="2024-11" db="EMBL/GenBank/DDBJ databases">
        <title>Chromosome-level genome assembly of the freshwater bivalve Anodonta woodiana.</title>
        <authorList>
            <person name="Chen X."/>
        </authorList>
    </citation>
    <scope>NUCLEOTIDE SEQUENCE [LARGE SCALE GENOMIC DNA]</scope>
    <source>
        <strain evidence="1">MN2024</strain>
        <tissue evidence="1">Gills</tissue>
    </source>
</reference>
<comment type="caution">
    <text evidence="1">The sequence shown here is derived from an EMBL/GenBank/DDBJ whole genome shotgun (WGS) entry which is preliminary data.</text>
</comment>
<keyword evidence="2" id="KW-1185">Reference proteome</keyword>
<accession>A0ABD3WPI8</accession>
<dbReference type="Proteomes" id="UP001634394">
    <property type="component" value="Unassembled WGS sequence"/>
</dbReference>
<evidence type="ECO:0000313" key="1">
    <source>
        <dbReference type="EMBL" id="KAL3875897.1"/>
    </source>
</evidence>
<name>A0ABD3WPI8_SINWO</name>
<feature type="non-terminal residue" evidence="1">
    <location>
        <position position="1"/>
    </location>
</feature>
<sequence length="53" mass="6092">QQLAQKCAVCSNCPWGKQFSHTSRTDPTRLTTPQNDMINNRVTLRRHELPALK</sequence>
<evidence type="ECO:0000313" key="2">
    <source>
        <dbReference type="Proteomes" id="UP001634394"/>
    </source>
</evidence>